<dbReference type="InterPro" id="IPR036191">
    <property type="entry name" value="RRF_sf"/>
</dbReference>
<evidence type="ECO:0000256" key="2">
    <source>
        <dbReference type="ARBA" id="ARBA00022917"/>
    </source>
</evidence>
<dbReference type="AlphaFoldDB" id="A0A1F4W1P8"/>
<dbReference type="Pfam" id="PF01765">
    <property type="entry name" value="RRF"/>
    <property type="match status" value="1"/>
</dbReference>
<dbReference type="InterPro" id="IPR023584">
    <property type="entry name" value="Ribosome_recyc_fac_dom"/>
</dbReference>
<dbReference type="NCBIfam" id="TIGR00496">
    <property type="entry name" value="frr"/>
    <property type="match status" value="1"/>
</dbReference>
<dbReference type="FunFam" id="3.30.1360.40:FF:000001">
    <property type="entry name" value="Ribosome-recycling factor"/>
    <property type="match status" value="1"/>
</dbReference>
<evidence type="ECO:0000313" key="4">
    <source>
        <dbReference type="EMBL" id="OGC63342.1"/>
    </source>
</evidence>
<dbReference type="Proteomes" id="UP000176614">
    <property type="component" value="Unassembled WGS sequence"/>
</dbReference>
<comment type="similarity">
    <text evidence="1">Belongs to the RRF family.</text>
</comment>
<dbReference type="Gene3D" id="3.30.1360.40">
    <property type="match status" value="1"/>
</dbReference>
<protein>
    <submittedName>
        <fullName evidence="4">Ribosome recycling factor</fullName>
    </submittedName>
</protein>
<gene>
    <name evidence="4" type="ORF">A2264_01250</name>
</gene>
<reference evidence="4 5" key="1">
    <citation type="journal article" date="2016" name="Nat. Commun.">
        <title>Thousands of microbial genomes shed light on interconnected biogeochemical processes in an aquifer system.</title>
        <authorList>
            <person name="Anantharaman K."/>
            <person name="Brown C.T."/>
            <person name="Hug L.A."/>
            <person name="Sharon I."/>
            <person name="Castelle C.J."/>
            <person name="Probst A.J."/>
            <person name="Thomas B.C."/>
            <person name="Singh A."/>
            <person name="Wilkins M.J."/>
            <person name="Karaoz U."/>
            <person name="Brodie E.L."/>
            <person name="Williams K.H."/>
            <person name="Hubbard S.S."/>
            <person name="Banfield J.F."/>
        </authorList>
    </citation>
    <scope>NUCLEOTIDE SEQUENCE [LARGE SCALE GENOMIC DNA]</scope>
</reference>
<comment type="caution">
    <text evidence="4">The sequence shown here is derived from an EMBL/GenBank/DDBJ whole genome shotgun (WGS) entry which is preliminary data.</text>
</comment>
<evidence type="ECO:0000259" key="3">
    <source>
        <dbReference type="Pfam" id="PF01765"/>
    </source>
</evidence>
<proteinExistence type="inferred from homology"/>
<evidence type="ECO:0000256" key="1">
    <source>
        <dbReference type="ARBA" id="ARBA00005912"/>
    </source>
</evidence>
<keyword evidence="2" id="KW-0648">Protein biosynthesis</keyword>
<dbReference type="GO" id="GO:0006412">
    <property type="term" value="P:translation"/>
    <property type="evidence" value="ECO:0007669"/>
    <property type="project" value="UniProtKB-KW"/>
</dbReference>
<dbReference type="SUPFAM" id="SSF55194">
    <property type="entry name" value="Ribosome recycling factor, RRF"/>
    <property type="match status" value="1"/>
</dbReference>
<name>A0A1F4W1P8_UNCKA</name>
<dbReference type="PANTHER" id="PTHR20982">
    <property type="entry name" value="RIBOSOME RECYCLING FACTOR"/>
    <property type="match status" value="1"/>
</dbReference>
<evidence type="ECO:0000313" key="5">
    <source>
        <dbReference type="Proteomes" id="UP000176614"/>
    </source>
</evidence>
<dbReference type="EMBL" id="MEVT01000006">
    <property type="protein sequence ID" value="OGC63342.1"/>
    <property type="molecule type" value="Genomic_DNA"/>
</dbReference>
<feature type="domain" description="Ribosome recycling factor" evidence="3">
    <location>
        <begin position="19"/>
        <end position="180"/>
    </location>
</feature>
<dbReference type="GO" id="GO:0043023">
    <property type="term" value="F:ribosomal large subunit binding"/>
    <property type="evidence" value="ECO:0007669"/>
    <property type="project" value="TreeGrafter"/>
</dbReference>
<dbReference type="InterPro" id="IPR002661">
    <property type="entry name" value="Ribosome_recyc_fac"/>
</dbReference>
<dbReference type="PANTHER" id="PTHR20982:SF3">
    <property type="entry name" value="MITOCHONDRIAL RIBOSOME RECYCLING FACTOR PSEUDO 1"/>
    <property type="match status" value="1"/>
</dbReference>
<accession>A0A1F4W1P8</accession>
<dbReference type="Gene3D" id="1.10.132.20">
    <property type="entry name" value="Ribosome-recycling factor"/>
    <property type="match status" value="1"/>
</dbReference>
<sequence length="182" mass="20845">MLSSELKIKLGKSLDFFVAELKQLRTGRASPSLFEDIKVSAYGSQMTIKELGNILTLDSQTLAVIPWDKGLVSAIVSAIRESQMGFNPIEDSDRVRIPIPPLTEERRIEFTKMVSTKHEDCKNSFRSIRQEAIKELEKDFADKKMGEDEKFRQKEEIEKVVKEFTEKADEQSEAKKQELMTV</sequence>
<organism evidence="4 5">
    <name type="scientific">candidate division WWE3 bacterium RIFOXYA2_FULL_46_9</name>
    <dbReference type="NCBI Taxonomy" id="1802636"/>
    <lineage>
        <taxon>Bacteria</taxon>
        <taxon>Katanobacteria</taxon>
    </lineage>
</organism>